<dbReference type="Pfam" id="PF00668">
    <property type="entry name" value="Condensation"/>
    <property type="match status" value="1"/>
</dbReference>
<dbReference type="PANTHER" id="PTHR45527">
    <property type="entry name" value="NONRIBOSOMAL PEPTIDE SYNTHETASE"/>
    <property type="match status" value="1"/>
</dbReference>
<keyword evidence="3" id="KW-0597">Phosphoprotein</keyword>
<dbReference type="InterPro" id="IPR001242">
    <property type="entry name" value="Condensation_dom"/>
</dbReference>
<organism evidence="5">
    <name type="scientific">Bacillus cereus</name>
    <dbReference type="NCBI Taxonomy" id="1396"/>
    <lineage>
        <taxon>Bacteria</taxon>
        <taxon>Bacillati</taxon>
        <taxon>Bacillota</taxon>
        <taxon>Bacilli</taxon>
        <taxon>Bacillales</taxon>
        <taxon>Bacillaceae</taxon>
        <taxon>Bacillus</taxon>
        <taxon>Bacillus cereus group</taxon>
    </lineage>
</organism>
<evidence type="ECO:0000259" key="4">
    <source>
        <dbReference type="PROSITE" id="PS50075"/>
    </source>
</evidence>
<comment type="cofactor">
    <cofactor evidence="1">
        <name>pantetheine 4'-phosphate</name>
        <dbReference type="ChEBI" id="CHEBI:47942"/>
    </cofactor>
</comment>
<dbReference type="FunFam" id="1.10.1200.10:FF:000005">
    <property type="entry name" value="Nonribosomal peptide synthetase 1"/>
    <property type="match status" value="1"/>
</dbReference>
<dbReference type="GO" id="GO:0043041">
    <property type="term" value="P:amino acid activation for nonribosomal peptide biosynthetic process"/>
    <property type="evidence" value="ECO:0007669"/>
    <property type="project" value="TreeGrafter"/>
</dbReference>
<dbReference type="Gene3D" id="3.90.70.10">
    <property type="entry name" value="Cysteine proteinases"/>
    <property type="match status" value="1"/>
</dbReference>
<dbReference type="RefSeq" id="WP_168455233.1">
    <property type="nucleotide sequence ID" value="NZ_CP042875.1"/>
</dbReference>
<keyword evidence="2" id="KW-0596">Phosphopantetheine</keyword>
<dbReference type="GO" id="GO:0044550">
    <property type="term" value="P:secondary metabolite biosynthetic process"/>
    <property type="evidence" value="ECO:0007669"/>
    <property type="project" value="TreeGrafter"/>
</dbReference>
<dbReference type="PANTHER" id="PTHR45527:SF1">
    <property type="entry name" value="FATTY ACID SYNTHASE"/>
    <property type="match status" value="1"/>
</dbReference>
<dbReference type="EMBL" id="CP042875">
    <property type="protein sequence ID" value="QEF20317.1"/>
    <property type="molecule type" value="Genomic_DNA"/>
</dbReference>
<geneLocation type="plasmid" evidence="5">
    <name>unnamed1</name>
</geneLocation>
<dbReference type="Pfam" id="PF13529">
    <property type="entry name" value="Peptidase_C39_2"/>
    <property type="match status" value="1"/>
</dbReference>
<evidence type="ECO:0000256" key="3">
    <source>
        <dbReference type="ARBA" id="ARBA00022553"/>
    </source>
</evidence>
<dbReference type="InterPro" id="IPR023213">
    <property type="entry name" value="CAT-like_dom_sf"/>
</dbReference>
<evidence type="ECO:0000313" key="5">
    <source>
        <dbReference type="EMBL" id="QEF20317.1"/>
    </source>
</evidence>
<evidence type="ECO:0000256" key="2">
    <source>
        <dbReference type="ARBA" id="ARBA00022450"/>
    </source>
</evidence>
<dbReference type="Gene3D" id="1.10.1200.10">
    <property type="entry name" value="ACP-like"/>
    <property type="match status" value="1"/>
</dbReference>
<dbReference type="AlphaFoldDB" id="A0A5B9HW29"/>
<gene>
    <name evidence="5" type="ORF">FRY47_28935</name>
</gene>
<name>A0A5B9HW29_BACCE</name>
<dbReference type="GO" id="GO:0005829">
    <property type="term" value="C:cytosol"/>
    <property type="evidence" value="ECO:0007669"/>
    <property type="project" value="TreeGrafter"/>
</dbReference>
<dbReference type="Pfam" id="PF00550">
    <property type="entry name" value="PP-binding"/>
    <property type="match status" value="1"/>
</dbReference>
<dbReference type="InterPro" id="IPR009081">
    <property type="entry name" value="PP-bd_ACP"/>
</dbReference>
<dbReference type="Gene3D" id="3.30.559.30">
    <property type="entry name" value="Nonribosomal peptide synthetase, condensation domain"/>
    <property type="match status" value="1"/>
</dbReference>
<dbReference type="CDD" id="cd19531">
    <property type="entry name" value="LCL_NRPS-like"/>
    <property type="match status" value="1"/>
</dbReference>
<sequence>MGNYTSSILYDVEPCKSSEQNCIDDVIATLANWFKRKHYLMYARLWDFGFSPVDKGNLGDGLYTESGYFVSDLEKYHGIKSTIFDTDSSDEGFEIILEQLYSGFPVVVTMNAYWLPWDENYLKNHIVHSFVIVGYEPAEDCLIITDPYFMVKNAQLSTEHFHKGYQKVSTLKITEDEITDIKSITTDLSNWIKHIKDEKHIFSQMHLFATQLISKFDLNKETDGYLDFNDVPLFSHLGQVVDGRVKFSKMLSFLGEHYHSDFQTIAESMKTAAANWGVIRGSLIKMHLTKSVTKEGIVNISDKIHHAAEYEQNLAEQIMTFLISVIEGNTKNVIIDSSPSIEQTTDYVKPIDDMERKLVDIWKEVIGNPCIGVEDNFFALGGHSLHATVINAKIWKEFNVQLSLANLFEYPTISTLSHFIKNSKENRLQEIEIVPESEVYPVSSTQKRMMLLQEMDGVQMTYNVPSCFILKGTVDRKRIELVFEKLIKRHEILRTQFEWQGDQLVQRVLEQVTFELEMIKGDYKEWLQPFYLSKVPLMRAGLKELKDNSYLLVIDLHHIITDGVSLSILMHDFKALYAGETLPENRLQYKDYAVWEQKLLSSKEFDIHKKYWEELFSGDIPVLELPYDRGRPPVKSFKGEQYNFQVNKEITQKIKKIALETDTTPFMLLMATFTIFLYKHGEQKDVIIGSPVAGRPHADLLPLMGLFVNTIALRYQINPDQSFINHLKKVKNDTLEAFEHQVYPFDQLVEKLDLSRDLSRSALFDVMFVLQNSDEKHTVVDGLEISTETNTDTLTSKFDLTLIAEENKDIYEFTFEYATSLFDKLTIVEFGRRFNLLLEEITTHPNVSLKDIQMLTSEEKELVLSATQEKEKIKIETDFNWDIG</sequence>
<evidence type="ECO:0000256" key="1">
    <source>
        <dbReference type="ARBA" id="ARBA00001957"/>
    </source>
</evidence>
<accession>A0A5B9HW29</accession>
<keyword evidence="5" id="KW-0614">Plasmid</keyword>
<reference evidence="5" key="1">
    <citation type="submission" date="2019-08" db="EMBL/GenBank/DDBJ databases">
        <title>Antibiosis Participates in the Biocontrol of Bucillus cereus 0-9 Against Rice Sheath Blight.</title>
        <authorList>
            <person name="Wang G."/>
            <person name="Liu F."/>
        </authorList>
    </citation>
    <scope>NUCLEOTIDE SEQUENCE</scope>
    <source>
        <strain evidence="5">09</strain>
        <plasmid evidence="5">unnamed1</plasmid>
    </source>
</reference>
<dbReference type="InterPro" id="IPR036736">
    <property type="entry name" value="ACP-like_sf"/>
</dbReference>
<dbReference type="SUPFAM" id="SSF52777">
    <property type="entry name" value="CoA-dependent acyltransferases"/>
    <property type="match status" value="2"/>
</dbReference>
<protein>
    <submittedName>
        <fullName evidence="5">Bacitracin synthetase</fullName>
    </submittedName>
</protein>
<dbReference type="GO" id="GO:0031177">
    <property type="term" value="F:phosphopantetheine binding"/>
    <property type="evidence" value="ECO:0007669"/>
    <property type="project" value="TreeGrafter"/>
</dbReference>
<feature type="domain" description="Carrier" evidence="4">
    <location>
        <begin position="349"/>
        <end position="424"/>
    </location>
</feature>
<dbReference type="PROSITE" id="PS50075">
    <property type="entry name" value="CARRIER"/>
    <property type="match status" value="1"/>
</dbReference>
<dbReference type="SUPFAM" id="SSF47336">
    <property type="entry name" value="ACP-like"/>
    <property type="match status" value="1"/>
</dbReference>
<dbReference type="Gene3D" id="3.30.559.10">
    <property type="entry name" value="Chloramphenicol acetyltransferase-like domain"/>
    <property type="match status" value="1"/>
</dbReference>
<dbReference type="GO" id="GO:0003824">
    <property type="term" value="F:catalytic activity"/>
    <property type="evidence" value="ECO:0007669"/>
    <property type="project" value="InterPro"/>
</dbReference>
<dbReference type="InterPro" id="IPR039564">
    <property type="entry name" value="Peptidase_C39-like"/>
</dbReference>
<dbReference type="GO" id="GO:0008610">
    <property type="term" value="P:lipid biosynthetic process"/>
    <property type="evidence" value="ECO:0007669"/>
    <property type="project" value="UniProtKB-ARBA"/>
</dbReference>
<proteinExistence type="predicted"/>